<evidence type="ECO:0000313" key="1">
    <source>
        <dbReference type="EMBL" id="JAE26718.1"/>
    </source>
</evidence>
<accession>A0A0A9H1F9</accession>
<proteinExistence type="predicted"/>
<dbReference type="AlphaFoldDB" id="A0A0A9H1F9"/>
<reference evidence="1" key="1">
    <citation type="submission" date="2014-09" db="EMBL/GenBank/DDBJ databases">
        <authorList>
            <person name="Magalhaes I.L.F."/>
            <person name="Oliveira U."/>
            <person name="Santos F.R."/>
            <person name="Vidigal T.H.D.A."/>
            <person name="Brescovit A.D."/>
            <person name="Santos A.J."/>
        </authorList>
    </citation>
    <scope>NUCLEOTIDE SEQUENCE</scope>
    <source>
        <tissue evidence="1">Shoot tissue taken approximately 20 cm above the soil surface</tissue>
    </source>
</reference>
<sequence length="46" mass="5486">MGQVRASFCLHNVLSRVHYRSIYTSEPDSVHQPKFLAWDHMDNLWL</sequence>
<name>A0A0A9H1F9_ARUDO</name>
<protein>
    <submittedName>
        <fullName evidence="1">Uncharacterized protein</fullName>
    </submittedName>
</protein>
<organism evidence="1">
    <name type="scientific">Arundo donax</name>
    <name type="common">Giant reed</name>
    <name type="synonym">Donax arundinaceus</name>
    <dbReference type="NCBI Taxonomy" id="35708"/>
    <lineage>
        <taxon>Eukaryota</taxon>
        <taxon>Viridiplantae</taxon>
        <taxon>Streptophyta</taxon>
        <taxon>Embryophyta</taxon>
        <taxon>Tracheophyta</taxon>
        <taxon>Spermatophyta</taxon>
        <taxon>Magnoliopsida</taxon>
        <taxon>Liliopsida</taxon>
        <taxon>Poales</taxon>
        <taxon>Poaceae</taxon>
        <taxon>PACMAD clade</taxon>
        <taxon>Arundinoideae</taxon>
        <taxon>Arundineae</taxon>
        <taxon>Arundo</taxon>
    </lineage>
</organism>
<reference evidence="1" key="2">
    <citation type="journal article" date="2015" name="Data Brief">
        <title>Shoot transcriptome of the giant reed, Arundo donax.</title>
        <authorList>
            <person name="Barrero R.A."/>
            <person name="Guerrero F.D."/>
            <person name="Moolhuijzen P."/>
            <person name="Goolsby J.A."/>
            <person name="Tidwell J."/>
            <person name="Bellgard S.E."/>
            <person name="Bellgard M.I."/>
        </authorList>
    </citation>
    <scope>NUCLEOTIDE SEQUENCE</scope>
    <source>
        <tissue evidence="1">Shoot tissue taken approximately 20 cm above the soil surface</tissue>
    </source>
</reference>
<dbReference type="EMBL" id="GBRH01171178">
    <property type="protein sequence ID" value="JAE26718.1"/>
    <property type="molecule type" value="Transcribed_RNA"/>
</dbReference>